<dbReference type="AlphaFoldDB" id="A0A951QPU0"/>
<dbReference type="Proteomes" id="UP000729701">
    <property type="component" value="Unassembled WGS sequence"/>
</dbReference>
<organism evidence="1 2">
    <name type="scientific">Cyanomargarita calcarea GSE-NOS-MK-12-04C</name>
    <dbReference type="NCBI Taxonomy" id="2839659"/>
    <lineage>
        <taxon>Bacteria</taxon>
        <taxon>Bacillati</taxon>
        <taxon>Cyanobacteriota</taxon>
        <taxon>Cyanophyceae</taxon>
        <taxon>Nostocales</taxon>
        <taxon>Cyanomargaritaceae</taxon>
        <taxon>Cyanomargarita</taxon>
    </lineage>
</organism>
<gene>
    <name evidence="1" type="ORF">KME60_23490</name>
</gene>
<reference evidence="1" key="2">
    <citation type="journal article" date="2022" name="Microbiol. Resour. Announc.">
        <title>Metagenome Sequencing to Explore Phylogenomics of Terrestrial Cyanobacteria.</title>
        <authorList>
            <person name="Ward R.D."/>
            <person name="Stajich J.E."/>
            <person name="Johansen J.R."/>
            <person name="Huntemann M."/>
            <person name="Clum A."/>
            <person name="Foster B."/>
            <person name="Foster B."/>
            <person name="Roux S."/>
            <person name="Palaniappan K."/>
            <person name="Varghese N."/>
            <person name="Mukherjee S."/>
            <person name="Reddy T.B.K."/>
            <person name="Daum C."/>
            <person name="Copeland A."/>
            <person name="Chen I.A."/>
            <person name="Ivanova N.N."/>
            <person name="Kyrpides N.C."/>
            <person name="Shapiro N."/>
            <person name="Eloe-Fadrosh E.A."/>
            <person name="Pietrasiak N."/>
        </authorList>
    </citation>
    <scope>NUCLEOTIDE SEQUENCE</scope>
    <source>
        <strain evidence="1">GSE-NOS-MK-12-04C</strain>
    </source>
</reference>
<dbReference type="InterPro" id="IPR027417">
    <property type="entry name" value="P-loop_NTPase"/>
</dbReference>
<keyword evidence="1" id="KW-0547">Nucleotide-binding</keyword>
<reference evidence="1" key="1">
    <citation type="submission" date="2021-05" db="EMBL/GenBank/DDBJ databases">
        <authorList>
            <person name="Pietrasiak N."/>
            <person name="Ward R."/>
            <person name="Stajich J.E."/>
            <person name="Kurbessoian T."/>
        </authorList>
    </citation>
    <scope>NUCLEOTIDE SEQUENCE</scope>
    <source>
        <strain evidence="1">GSE-NOS-MK-12-04C</strain>
    </source>
</reference>
<dbReference type="NCBIfam" id="NF047389">
    <property type="entry name" value="ATPase_Sll1717"/>
    <property type="match status" value="1"/>
</dbReference>
<protein>
    <submittedName>
        <fullName evidence="1">ATP-binding protein</fullName>
    </submittedName>
</protein>
<dbReference type="GO" id="GO:0005524">
    <property type="term" value="F:ATP binding"/>
    <property type="evidence" value="ECO:0007669"/>
    <property type="project" value="UniProtKB-KW"/>
</dbReference>
<proteinExistence type="predicted"/>
<keyword evidence="1" id="KW-0067">ATP-binding</keyword>
<dbReference type="EMBL" id="JAHHGZ010000029">
    <property type="protein sequence ID" value="MBW4670294.1"/>
    <property type="molecule type" value="Genomic_DNA"/>
</dbReference>
<dbReference type="InterPro" id="IPR059206">
    <property type="entry name" value="Sll1717-like"/>
</dbReference>
<name>A0A951QPU0_9CYAN</name>
<evidence type="ECO:0000313" key="2">
    <source>
        <dbReference type="Proteomes" id="UP000729701"/>
    </source>
</evidence>
<evidence type="ECO:0000313" key="1">
    <source>
        <dbReference type="EMBL" id="MBW4670294.1"/>
    </source>
</evidence>
<accession>A0A951QPU0</accession>
<comment type="caution">
    <text evidence="1">The sequence shown here is derived from an EMBL/GenBank/DDBJ whole genome shotgun (WGS) entry which is preliminary data.</text>
</comment>
<dbReference type="SUPFAM" id="SSF52540">
    <property type="entry name" value="P-loop containing nucleoside triphosphate hydrolases"/>
    <property type="match status" value="1"/>
</dbReference>
<sequence length="631" mass="73242">MTIQSLYFGKDDAETDFKGSGLLQGSFLKTTIYEDIKSRKKSLVIGRKGSGKSALCLMLKKELSLEEKTYVCLVTPDAISADEIRQFQMSGVNEQQSKKLIWKYIFLVQICKFLLEVARNHNDWESSSDNSDWSVENDLSHTLNKIRSFLVENNEVDDLNFQEKFWSIINRIQTKITLKAFDQSAEIETNHETNEGKNFDYKLDFLEKYLEKLLKFFQKYKFYILVDKVDEIWDNDTSSDKTVIGLLMASKQINEIYDNAFCTVFLRADIYEQLQFFDKDKLRGDEVSVTWTSEKLPEIILERAKASTKNRDLTSDSFWSEYFPQQINTETTSDFILSYTLMRPREIIQLCNLCVDTARREGSITVECKHITQAIDSYSNWKLNDLIGEYIINYPFLNDLLILFSNTSYVVPRQCFEIVFERVIPALEERYSNYKNYLNIDTVLNILYGIGFLGVERVDKSVFYYQNAKTVEETDKVFIVHPAFRNALKCTSSIDIEGYSATDGIGNFKRYFSEIQRGRSATRVTGEILRSQPDRDGGISYLRKMLDAFRTIVIKEEIPVEVKNEISRNLSVMIKQIDEFTENSDYPDMQGEIIRINIITYLSKLKEKLSATGFVSEKSSMSRELDKLLTT</sequence>